<protein>
    <submittedName>
        <fullName evidence="5">Putative phage repressor</fullName>
    </submittedName>
</protein>
<dbReference type="Gene3D" id="2.10.109.10">
    <property type="entry name" value="Umud Fragment, subunit A"/>
    <property type="match status" value="1"/>
</dbReference>
<dbReference type="PRINTS" id="PR00727">
    <property type="entry name" value="LEADERPTASE"/>
</dbReference>
<sequence>MSTAACVTVGVATTLAAAVLLRRVRRELVLVAVDGDSMAPTYRSGERVLVRRSGRDRLLAGDVVVVERPGRGYTWDEQPLTRSVDDRRWFLKRVAAIAGDPVPDAVRATVPGHGVVPAGSVVVIGDNPRSFDSRRIGFFPADRVLGVVVRPRRDLVSPGL</sequence>
<dbReference type="AlphaFoldDB" id="D2PST3"/>
<feature type="domain" description="Peptidase S26" evidence="4">
    <location>
        <begin position="112"/>
        <end position="149"/>
    </location>
</feature>
<dbReference type="GO" id="GO:0005886">
    <property type="term" value="C:plasma membrane"/>
    <property type="evidence" value="ECO:0007669"/>
    <property type="project" value="UniProtKB-SubCell"/>
</dbReference>
<dbReference type="STRING" id="479435.Kfla_5982"/>
<evidence type="ECO:0000259" key="4">
    <source>
        <dbReference type="Pfam" id="PF10502"/>
    </source>
</evidence>
<evidence type="ECO:0000256" key="2">
    <source>
        <dbReference type="ARBA" id="ARBA00009370"/>
    </source>
</evidence>
<evidence type="ECO:0000256" key="3">
    <source>
        <dbReference type="PIRSR" id="PIRSR600223-1"/>
    </source>
</evidence>
<reference evidence="6" key="1">
    <citation type="submission" date="2009-09" db="EMBL/GenBank/DDBJ databases">
        <title>The complete genome of Kribbella flavida DSM 17836.</title>
        <authorList>
            <consortium name="US DOE Joint Genome Institute (JGI-PGF)"/>
            <person name="Lucas S."/>
            <person name="Copeland A."/>
            <person name="Lapidus A."/>
            <person name="Glavina del Rio T."/>
            <person name="Dalin E."/>
            <person name="Tice H."/>
            <person name="Bruce D."/>
            <person name="Goodwin L."/>
            <person name="Pitluck S."/>
            <person name="Kyrpides N."/>
            <person name="Mavromatis K."/>
            <person name="Ivanova N."/>
            <person name="Saunders E."/>
            <person name="Brettin T."/>
            <person name="Detter J.C."/>
            <person name="Han C."/>
            <person name="Larimer F."/>
            <person name="Land M."/>
            <person name="Hauser L."/>
            <person name="Markowitz V."/>
            <person name="Cheng J.-F."/>
            <person name="Hugenholtz P."/>
            <person name="Woyke T."/>
            <person name="Wu D."/>
            <person name="Pukall R."/>
            <person name="Klenk H.-P."/>
            <person name="Eisen J.A."/>
        </authorList>
    </citation>
    <scope>NUCLEOTIDE SEQUENCE [LARGE SCALE GENOMIC DNA]</scope>
    <source>
        <strain evidence="6">DSM 17836 / JCM 10339 / NBRC 14399</strain>
    </source>
</reference>
<evidence type="ECO:0000313" key="6">
    <source>
        <dbReference type="Proteomes" id="UP000007967"/>
    </source>
</evidence>
<accession>D2PST3</accession>
<evidence type="ECO:0000256" key="1">
    <source>
        <dbReference type="ARBA" id="ARBA00004401"/>
    </source>
</evidence>
<evidence type="ECO:0000313" key="5">
    <source>
        <dbReference type="EMBL" id="ADB34985.1"/>
    </source>
</evidence>
<gene>
    <name evidence="5" type="ordered locus">Kfla_5982</name>
</gene>
<dbReference type="InterPro" id="IPR000223">
    <property type="entry name" value="Pept_S26A_signal_pept_1"/>
</dbReference>
<dbReference type="InterPro" id="IPR019533">
    <property type="entry name" value="Peptidase_S26"/>
</dbReference>
<dbReference type="EMBL" id="CP001736">
    <property type="protein sequence ID" value="ADB34985.1"/>
    <property type="molecule type" value="Genomic_DNA"/>
</dbReference>
<comment type="subcellular location">
    <subcellularLocation>
        <location evidence="1">Cell membrane</location>
        <topology evidence="1">Single-pass type II membrane protein</topology>
    </subcellularLocation>
</comment>
<dbReference type="GO" id="GO:0004252">
    <property type="term" value="F:serine-type endopeptidase activity"/>
    <property type="evidence" value="ECO:0007669"/>
    <property type="project" value="InterPro"/>
</dbReference>
<comment type="similarity">
    <text evidence="2">Belongs to the peptidase S26 family.</text>
</comment>
<dbReference type="MEROPS" id="S26.026"/>
<feature type="active site" evidence="3">
    <location>
        <position position="37"/>
    </location>
</feature>
<dbReference type="CDD" id="cd06462">
    <property type="entry name" value="Peptidase_S24_S26"/>
    <property type="match status" value="1"/>
</dbReference>
<dbReference type="Pfam" id="PF10502">
    <property type="entry name" value="Peptidase_S26"/>
    <property type="match status" value="2"/>
</dbReference>
<dbReference type="PANTHER" id="PTHR43390:SF1">
    <property type="entry name" value="CHLOROPLAST PROCESSING PEPTIDASE"/>
    <property type="match status" value="1"/>
</dbReference>
<name>D2PST3_KRIFD</name>
<keyword evidence="6" id="KW-1185">Reference proteome</keyword>
<dbReference type="InterPro" id="IPR036286">
    <property type="entry name" value="LexA/Signal_pep-like_sf"/>
</dbReference>
<dbReference type="KEGG" id="kfl:Kfla_5982"/>
<dbReference type="PANTHER" id="PTHR43390">
    <property type="entry name" value="SIGNAL PEPTIDASE I"/>
    <property type="match status" value="1"/>
</dbReference>
<feature type="active site" evidence="3">
    <location>
        <position position="92"/>
    </location>
</feature>
<dbReference type="Proteomes" id="UP000007967">
    <property type="component" value="Chromosome"/>
</dbReference>
<dbReference type="eggNOG" id="COG0681">
    <property type="taxonomic scope" value="Bacteria"/>
</dbReference>
<dbReference type="HOGENOM" id="CLU_028723_10_0_11"/>
<proteinExistence type="inferred from homology"/>
<feature type="domain" description="Peptidase S26" evidence="4">
    <location>
        <begin position="14"/>
        <end position="102"/>
    </location>
</feature>
<dbReference type="SUPFAM" id="SSF51306">
    <property type="entry name" value="LexA/Signal peptidase"/>
    <property type="match status" value="1"/>
</dbReference>
<reference evidence="5 6" key="2">
    <citation type="journal article" date="2010" name="Stand. Genomic Sci.">
        <title>Complete genome sequence of Kribbella flavida type strain (IFO 14399).</title>
        <authorList>
            <person name="Pukall R."/>
            <person name="Lapidus A."/>
            <person name="Glavina Del Rio T."/>
            <person name="Copeland A."/>
            <person name="Tice H."/>
            <person name="Cheng J.-F."/>
            <person name="Lucas S."/>
            <person name="Chen F."/>
            <person name="Nolan M."/>
            <person name="LaButti K."/>
            <person name="Pati A."/>
            <person name="Ivanova N."/>
            <person name="Mavrommatis K."/>
            <person name="Mikhailova N."/>
            <person name="Pitluck S."/>
            <person name="Bruce D."/>
            <person name="Goodwin L."/>
            <person name="Land M."/>
            <person name="Hauser L."/>
            <person name="Chang Y.-J."/>
            <person name="Jeffries C.D."/>
            <person name="Chen A."/>
            <person name="Palaniappan K."/>
            <person name="Chain P."/>
            <person name="Rohde M."/>
            <person name="Goeker M."/>
            <person name="Bristow J."/>
            <person name="Eisen J.A."/>
            <person name="Markowitz V."/>
            <person name="Hugenholtz P."/>
            <person name="Kyrpides N.C."/>
            <person name="Klenk H.-P."/>
            <person name="Brettin T."/>
        </authorList>
    </citation>
    <scope>NUCLEOTIDE SEQUENCE [LARGE SCALE GENOMIC DNA]</scope>
    <source>
        <strain evidence="6">DSM 17836 / JCM 10339 / NBRC 14399</strain>
    </source>
</reference>
<dbReference type="GO" id="GO:0006465">
    <property type="term" value="P:signal peptide processing"/>
    <property type="evidence" value="ECO:0007669"/>
    <property type="project" value="InterPro"/>
</dbReference>
<organism evidence="5 6">
    <name type="scientific">Kribbella flavida (strain DSM 17836 / JCM 10339 / NBRC 14399)</name>
    <dbReference type="NCBI Taxonomy" id="479435"/>
    <lineage>
        <taxon>Bacteria</taxon>
        <taxon>Bacillati</taxon>
        <taxon>Actinomycetota</taxon>
        <taxon>Actinomycetes</taxon>
        <taxon>Propionibacteriales</taxon>
        <taxon>Kribbellaceae</taxon>
        <taxon>Kribbella</taxon>
    </lineage>
</organism>